<evidence type="ECO:0000313" key="2">
    <source>
        <dbReference type="Proteomes" id="UP001209540"/>
    </source>
</evidence>
<protein>
    <submittedName>
        <fullName evidence="1">Uncharacterized protein</fullName>
    </submittedName>
</protein>
<dbReference type="AlphaFoldDB" id="A0AAD5K2Q5"/>
<proteinExistence type="predicted"/>
<sequence length="153" mass="18354">MTSVFCRVLPIQRFSIIFDDGNRMHISATSVADKQLHKKKLEITERCYTVLLLLRYTTHSNFVVGNIKTIWNHGPIEWLWKQKVFTATCQTDYYYLLGFDLGEEYFKIMIGGFDHDKWKIVYVYNKKEEEEEKNNEEKRSWGGWELVIEKKWS</sequence>
<accession>A0AAD5K2Q5</accession>
<reference evidence="1" key="2">
    <citation type="submission" date="2023-02" db="EMBL/GenBank/DDBJ databases">
        <authorList>
            <consortium name="DOE Joint Genome Institute"/>
            <person name="Mondo S.J."/>
            <person name="Chang Y."/>
            <person name="Wang Y."/>
            <person name="Ahrendt S."/>
            <person name="Andreopoulos W."/>
            <person name="Barry K."/>
            <person name="Beard J."/>
            <person name="Benny G.L."/>
            <person name="Blankenship S."/>
            <person name="Bonito G."/>
            <person name="Cuomo C."/>
            <person name="Desiro A."/>
            <person name="Gervers K.A."/>
            <person name="Hundley H."/>
            <person name="Kuo A."/>
            <person name="LaButti K."/>
            <person name="Lang B.F."/>
            <person name="Lipzen A."/>
            <person name="O'Donnell K."/>
            <person name="Pangilinan J."/>
            <person name="Reynolds N."/>
            <person name="Sandor L."/>
            <person name="Smith M.W."/>
            <person name="Tsang A."/>
            <person name="Grigoriev I.V."/>
            <person name="Stajich J.E."/>
            <person name="Spatafora J.W."/>
        </authorList>
    </citation>
    <scope>NUCLEOTIDE SEQUENCE</scope>
    <source>
        <strain evidence="1">RSA 2281</strain>
    </source>
</reference>
<reference evidence="1" key="1">
    <citation type="journal article" date="2022" name="IScience">
        <title>Evolution of zygomycete secretomes and the origins of terrestrial fungal ecologies.</title>
        <authorList>
            <person name="Chang Y."/>
            <person name="Wang Y."/>
            <person name="Mondo S."/>
            <person name="Ahrendt S."/>
            <person name="Andreopoulos W."/>
            <person name="Barry K."/>
            <person name="Beard J."/>
            <person name="Benny G.L."/>
            <person name="Blankenship S."/>
            <person name="Bonito G."/>
            <person name="Cuomo C."/>
            <person name="Desiro A."/>
            <person name="Gervers K.A."/>
            <person name="Hundley H."/>
            <person name="Kuo A."/>
            <person name="LaButti K."/>
            <person name="Lang B.F."/>
            <person name="Lipzen A."/>
            <person name="O'Donnell K."/>
            <person name="Pangilinan J."/>
            <person name="Reynolds N."/>
            <person name="Sandor L."/>
            <person name="Smith M.E."/>
            <person name="Tsang A."/>
            <person name="Grigoriev I.V."/>
            <person name="Stajich J.E."/>
            <person name="Spatafora J.W."/>
        </authorList>
    </citation>
    <scope>NUCLEOTIDE SEQUENCE</scope>
    <source>
        <strain evidence="1">RSA 2281</strain>
    </source>
</reference>
<name>A0AAD5K2Q5_9FUNG</name>
<dbReference type="EMBL" id="JAIXMP010000030">
    <property type="protein sequence ID" value="KAI9251455.1"/>
    <property type="molecule type" value="Genomic_DNA"/>
</dbReference>
<organism evidence="1 2">
    <name type="scientific">Phascolomyces articulosus</name>
    <dbReference type="NCBI Taxonomy" id="60185"/>
    <lineage>
        <taxon>Eukaryota</taxon>
        <taxon>Fungi</taxon>
        <taxon>Fungi incertae sedis</taxon>
        <taxon>Mucoromycota</taxon>
        <taxon>Mucoromycotina</taxon>
        <taxon>Mucoromycetes</taxon>
        <taxon>Mucorales</taxon>
        <taxon>Lichtheimiaceae</taxon>
        <taxon>Phascolomyces</taxon>
    </lineage>
</organism>
<comment type="caution">
    <text evidence="1">The sequence shown here is derived from an EMBL/GenBank/DDBJ whole genome shotgun (WGS) entry which is preliminary data.</text>
</comment>
<keyword evidence="2" id="KW-1185">Reference proteome</keyword>
<dbReference type="Proteomes" id="UP001209540">
    <property type="component" value="Unassembled WGS sequence"/>
</dbReference>
<evidence type="ECO:0000313" key="1">
    <source>
        <dbReference type="EMBL" id="KAI9251455.1"/>
    </source>
</evidence>
<gene>
    <name evidence="1" type="ORF">BDA99DRAFT_541442</name>
</gene>